<name>X1U6E8_9ZZZZ</name>
<protein>
    <submittedName>
        <fullName evidence="1">Uncharacterized protein</fullName>
    </submittedName>
</protein>
<accession>X1U6E8</accession>
<organism evidence="1">
    <name type="scientific">marine sediment metagenome</name>
    <dbReference type="NCBI Taxonomy" id="412755"/>
    <lineage>
        <taxon>unclassified sequences</taxon>
        <taxon>metagenomes</taxon>
        <taxon>ecological metagenomes</taxon>
    </lineage>
</organism>
<dbReference type="AlphaFoldDB" id="X1U6E8"/>
<sequence>MPKSKSPDKRDWQPREQRLVAEFLARFYPDHESRTHVHLGSTPPRLKGRYATDKDERLVGVFRRWADAIVFLPDRLILIEGKILPQPGVISQLKLYEELITKTPELGLHRDKPIVKMLVCAIEDKLISALARREGVQVRIFHPAWIDEYMKIVHPWEKTPGLE</sequence>
<proteinExistence type="predicted"/>
<evidence type="ECO:0000313" key="1">
    <source>
        <dbReference type="EMBL" id="GAJ13054.1"/>
    </source>
</evidence>
<comment type="caution">
    <text evidence="1">The sequence shown here is derived from an EMBL/GenBank/DDBJ whole genome shotgun (WGS) entry which is preliminary data.</text>
</comment>
<reference evidence="1" key="1">
    <citation type="journal article" date="2014" name="Front. Microbiol.">
        <title>High frequency of phylogenetically diverse reductive dehalogenase-homologous genes in deep subseafloor sedimentary metagenomes.</title>
        <authorList>
            <person name="Kawai M."/>
            <person name="Futagami T."/>
            <person name="Toyoda A."/>
            <person name="Takaki Y."/>
            <person name="Nishi S."/>
            <person name="Hori S."/>
            <person name="Arai W."/>
            <person name="Tsubouchi T."/>
            <person name="Morono Y."/>
            <person name="Uchiyama I."/>
            <person name="Ito T."/>
            <person name="Fujiyama A."/>
            <person name="Inagaki F."/>
            <person name="Takami H."/>
        </authorList>
    </citation>
    <scope>NUCLEOTIDE SEQUENCE</scope>
    <source>
        <strain evidence="1">Expedition CK06-06</strain>
    </source>
</reference>
<gene>
    <name evidence="1" type="ORF">S12H4_53073</name>
</gene>
<dbReference type="EMBL" id="BARW01033745">
    <property type="protein sequence ID" value="GAJ13054.1"/>
    <property type="molecule type" value="Genomic_DNA"/>
</dbReference>